<evidence type="ECO:0000313" key="2">
    <source>
        <dbReference type="Proteomes" id="UP000321798"/>
    </source>
</evidence>
<organism evidence="1 2">
    <name type="scientific">Cellulomonas soli</name>
    <dbReference type="NCBI Taxonomy" id="931535"/>
    <lineage>
        <taxon>Bacteria</taxon>
        <taxon>Bacillati</taxon>
        <taxon>Actinomycetota</taxon>
        <taxon>Actinomycetes</taxon>
        <taxon>Micrococcales</taxon>
        <taxon>Cellulomonadaceae</taxon>
        <taxon>Cellulomonas</taxon>
    </lineage>
</organism>
<name>A0A512PHN1_9CELL</name>
<comment type="caution">
    <text evidence="1">The sequence shown here is derived from an EMBL/GenBank/DDBJ whole genome shotgun (WGS) entry which is preliminary data.</text>
</comment>
<accession>A0A512PHN1</accession>
<dbReference type="Proteomes" id="UP000321798">
    <property type="component" value="Unassembled WGS sequence"/>
</dbReference>
<evidence type="ECO:0000313" key="1">
    <source>
        <dbReference type="EMBL" id="GEP70704.1"/>
    </source>
</evidence>
<proteinExistence type="predicted"/>
<dbReference type="AlphaFoldDB" id="A0A512PHN1"/>
<dbReference type="OrthoDB" id="4826395at2"/>
<gene>
    <name evidence="1" type="ORF">CSO01_34190</name>
</gene>
<keyword evidence="2" id="KW-1185">Reference proteome</keyword>
<reference evidence="1 2" key="1">
    <citation type="submission" date="2019-07" db="EMBL/GenBank/DDBJ databases">
        <title>Whole genome shotgun sequence of Cellulomonas soli NBRC 109434.</title>
        <authorList>
            <person name="Hosoyama A."/>
            <person name="Uohara A."/>
            <person name="Ohji S."/>
            <person name="Ichikawa N."/>
        </authorList>
    </citation>
    <scope>NUCLEOTIDE SEQUENCE [LARGE SCALE GENOMIC DNA]</scope>
    <source>
        <strain evidence="1 2">NBRC 109434</strain>
    </source>
</reference>
<protein>
    <submittedName>
        <fullName evidence="1">Uncharacterized protein</fullName>
    </submittedName>
</protein>
<sequence length="181" mass="19157">MRPMLAGEELPQVQDLTTVDRRALAEHKAPGKDGSMLQNLGRAPTGITLSGVASGPSALDVVERLKADMRTGQPVAFVADITADTDVEQVLVDDVQVRQLAGSPDRYAYVVTLHEFTEPVEPAATDALDADVLGDAEDQLGDVLDGLDLAVPFETGLDRFVAPLSDLLDRLVALRQASGGP</sequence>
<dbReference type="EMBL" id="BKAL01000015">
    <property type="protein sequence ID" value="GEP70704.1"/>
    <property type="molecule type" value="Genomic_DNA"/>
</dbReference>